<dbReference type="Proteomes" id="UP001314796">
    <property type="component" value="Unassembled WGS sequence"/>
</dbReference>
<evidence type="ECO:0000313" key="3">
    <source>
        <dbReference type="EMBL" id="MBM7616138.1"/>
    </source>
</evidence>
<dbReference type="PROSITE" id="PS50887">
    <property type="entry name" value="GGDEF"/>
    <property type="match status" value="1"/>
</dbReference>
<dbReference type="CDD" id="cd01949">
    <property type="entry name" value="GGDEF"/>
    <property type="match status" value="1"/>
</dbReference>
<dbReference type="SUPFAM" id="SSF55073">
    <property type="entry name" value="Nucleotide cyclase"/>
    <property type="match status" value="1"/>
</dbReference>
<feature type="domain" description="GGDEF" evidence="2">
    <location>
        <begin position="96"/>
        <end position="232"/>
    </location>
</feature>
<dbReference type="EMBL" id="JAFBEE010000025">
    <property type="protein sequence ID" value="MBM7616138.1"/>
    <property type="molecule type" value="Genomic_DNA"/>
</dbReference>
<dbReference type="InterPro" id="IPR050469">
    <property type="entry name" value="Diguanylate_Cyclase"/>
</dbReference>
<feature type="transmembrane region" description="Helical" evidence="1">
    <location>
        <begin position="7"/>
        <end position="25"/>
    </location>
</feature>
<keyword evidence="1" id="KW-0812">Transmembrane</keyword>
<dbReference type="InterPro" id="IPR000160">
    <property type="entry name" value="GGDEF_dom"/>
</dbReference>
<dbReference type="RefSeq" id="WP_204404066.1">
    <property type="nucleotide sequence ID" value="NZ_JAFBEE010000025.1"/>
</dbReference>
<dbReference type="NCBIfam" id="TIGR00254">
    <property type="entry name" value="GGDEF"/>
    <property type="match status" value="1"/>
</dbReference>
<evidence type="ECO:0000313" key="4">
    <source>
        <dbReference type="Proteomes" id="UP001314796"/>
    </source>
</evidence>
<comment type="caution">
    <text evidence="3">The sequence shown here is derived from an EMBL/GenBank/DDBJ whole genome shotgun (WGS) entry which is preliminary data.</text>
</comment>
<accession>A0ABS2NT75</accession>
<evidence type="ECO:0000259" key="2">
    <source>
        <dbReference type="PROSITE" id="PS50887"/>
    </source>
</evidence>
<proteinExistence type="predicted"/>
<dbReference type="InterPro" id="IPR029787">
    <property type="entry name" value="Nucleotide_cyclase"/>
</dbReference>
<keyword evidence="1" id="KW-1133">Transmembrane helix</keyword>
<dbReference type="Gene3D" id="3.30.70.270">
    <property type="match status" value="1"/>
</dbReference>
<keyword evidence="1" id="KW-0472">Membrane</keyword>
<gene>
    <name evidence="3" type="ORF">JOC73_002714</name>
</gene>
<dbReference type="Pfam" id="PF00990">
    <property type="entry name" value="GGDEF"/>
    <property type="match status" value="1"/>
</dbReference>
<reference evidence="3 4" key="1">
    <citation type="submission" date="2021-01" db="EMBL/GenBank/DDBJ databases">
        <title>Genomic Encyclopedia of Type Strains, Phase IV (KMG-IV): sequencing the most valuable type-strain genomes for metagenomic binning, comparative biology and taxonomic classification.</title>
        <authorList>
            <person name="Goeker M."/>
        </authorList>
    </citation>
    <scope>NUCLEOTIDE SEQUENCE [LARGE SCALE GENOMIC DNA]</scope>
    <source>
        <strain evidence="3 4">DSM 25890</strain>
    </source>
</reference>
<protein>
    <submittedName>
        <fullName evidence="3">Diguanylate cyclase (GGDEF)-like protein</fullName>
    </submittedName>
</protein>
<dbReference type="InterPro" id="IPR043128">
    <property type="entry name" value="Rev_trsase/Diguanyl_cyclase"/>
</dbReference>
<sequence>MERNRIKYSIIIIILILSGILFIKIDSNQVDLINNKHSTLLLVLFICLTYQYHKKQREIAILSRKASLDIMTGSLNRETGLICLEEHMELCRRHKKSLVIGFIDINNLKEVNDVLGHKEGDNLIIAIVDIIKANLRKEDQICRLGGDEFLIILSNCDIAEGQNIWSRIEQSLGEENHKRQYRYKMSASIGLAEFNHDKMILIEDLLEIADKKMYINKREHKRRLNGGEKTIT</sequence>
<dbReference type="PANTHER" id="PTHR45138">
    <property type="entry name" value="REGULATORY COMPONENTS OF SENSORY TRANSDUCTION SYSTEM"/>
    <property type="match status" value="1"/>
</dbReference>
<dbReference type="PANTHER" id="PTHR45138:SF23">
    <property type="entry name" value="SIGNALING PROTEIN"/>
    <property type="match status" value="1"/>
</dbReference>
<keyword evidence="4" id="KW-1185">Reference proteome</keyword>
<organism evidence="3 4">
    <name type="scientific">Alkaliphilus hydrothermalis</name>
    <dbReference type="NCBI Taxonomy" id="1482730"/>
    <lineage>
        <taxon>Bacteria</taxon>
        <taxon>Bacillati</taxon>
        <taxon>Bacillota</taxon>
        <taxon>Clostridia</taxon>
        <taxon>Peptostreptococcales</taxon>
        <taxon>Natronincolaceae</taxon>
        <taxon>Alkaliphilus</taxon>
    </lineage>
</organism>
<evidence type="ECO:0000256" key="1">
    <source>
        <dbReference type="SAM" id="Phobius"/>
    </source>
</evidence>
<dbReference type="SMART" id="SM00267">
    <property type="entry name" value="GGDEF"/>
    <property type="match status" value="1"/>
</dbReference>
<name>A0ABS2NT75_9FIRM</name>